<protein>
    <submittedName>
        <fullName evidence="2">Uncharacterized protein</fullName>
    </submittedName>
</protein>
<feature type="compositionally biased region" description="Polar residues" evidence="1">
    <location>
        <begin position="1"/>
        <end position="11"/>
    </location>
</feature>
<dbReference type="AlphaFoldDB" id="A0A2I1D5Y0"/>
<dbReference type="VEuPathDB" id="FungiDB:P168DRAFT_290053"/>
<feature type="region of interest" description="Disordered" evidence="1">
    <location>
        <begin position="1"/>
        <end position="30"/>
    </location>
</feature>
<proteinExistence type="predicted"/>
<organism evidence="2 3">
    <name type="scientific">Aspergillus campestris (strain IBT 28561)</name>
    <dbReference type="NCBI Taxonomy" id="1392248"/>
    <lineage>
        <taxon>Eukaryota</taxon>
        <taxon>Fungi</taxon>
        <taxon>Dikarya</taxon>
        <taxon>Ascomycota</taxon>
        <taxon>Pezizomycotina</taxon>
        <taxon>Eurotiomycetes</taxon>
        <taxon>Eurotiomycetidae</taxon>
        <taxon>Eurotiales</taxon>
        <taxon>Aspergillaceae</taxon>
        <taxon>Aspergillus</taxon>
        <taxon>Aspergillus subgen. Circumdati</taxon>
    </lineage>
</organism>
<evidence type="ECO:0000313" key="2">
    <source>
        <dbReference type="EMBL" id="PKY05268.1"/>
    </source>
</evidence>
<accession>A0A2I1D5Y0</accession>
<sequence length="60" mass="6687">MSGSPHLSNSRRLFPWSPHAVPTASPPPQISSKLRIPTPFLIPLAGSVEAMRLFRPFYPF</sequence>
<dbReference type="RefSeq" id="XP_024693862.1">
    <property type="nucleotide sequence ID" value="XM_024837125.1"/>
</dbReference>
<keyword evidence="3" id="KW-1185">Reference proteome</keyword>
<comment type="caution">
    <text evidence="2">The sequence shown here is derived from an EMBL/GenBank/DDBJ whole genome shotgun (WGS) entry which is preliminary data.</text>
</comment>
<evidence type="ECO:0000313" key="3">
    <source>
        <dbReference type="Proteomes" id="UP000234254"/>
    </source>
</evidence>
<dbReference type="Proteomes" id="UP000234254">
    <property type="component" value="Unassembled WGS sequence"/>
</dbReference>
<dbReference type="GeneID" id="36544649"/>
<reference evidence="2" key="1">
    <citation type="submission" date="2016-12" db="EMBL/GenBank/DDBJ databases">
        <title>The genomes of Aspergillus section Nigri reveals drivers in fungal speciation.</title>
        <authorList>
            <consortium name="DOE Joint Genome Institute"/>
            <person name="Vesth T.C."/>
            <person name="Nybo J."/>
            <person name="Theobald S."/>
            <person name="Brandl J."/>
            <person name="Frisvad J.C."/>
            <person name="Nielsen K.F."/>
            <person name="Lyhne E.K."/>
            <person name="Kogle M.E."/>
            <person name="Kuo A."/>
            <person name="Riley R."/>
            <person name="Clum A."/>
            <person name="Nolan M."/>
            <person name="Lipzen A."/>
            <person name="Salamov A."/>
            <person name="Henrissat B."/>
            <person name="Wiebenga A."/>
            <person name="De vries R.P."/>
            <person name="Grigoriev I.V."/>
            <person name="Mortensen U.H."/>
            <person name="Andersen M.R."/>
            <person name="Baker S.E."/>
        </authorList>
    </citation>
    <scope>NUCLEOTIDE SEQUENCE</scope>
    <source>
        <strain evidence="2">IBT 28561</strain>
    </source>
</reference>
<name>A0A2I1D5Y0_ASPC2</name>
<evidence type="ECO:0000256" key="1">
    <source>
        <dbReference type="SAM" id="MobiDB-lite"/>
    </source>
</evidence>
<dbReference type="EMBL" id="MSFM01000005">
    <property type="protein sequence ID" value="PKY05268.1"/>
    <property type="molecule type" value="Genomic_DNA"/>
</dbReference>
<gene>
    <name evidence="2" type="ORF">P168DRAFT_290053</name>
</gene>